<keyword evidence="2" id="KW-0479">Metal-binding</keyword>
<evidence type="ECO:0000313" key="6">
    <source>
        <dbReference type="EMBL" id="KAJ9638171.1"/>
    </source>
</evidence>
<dbReference type="Gene3D" id="3.40.720.10">
    <property type="entry name" value="Alkaline Phosphatase, subunit A"/>
    <property type="match status" value="1"/>
</dbReference>
<keyword evidence="4" id="KW-0106">Calcium</keyword>
<dbReference type="InterPro" id="IPR024607">
    <property type="entry name" value="Sulfatase_CS"/>
</dbReference>
<accession>A0AA39CYM5</accession>
<dbReference type="SUPFAM" id="SSF53649">
    <property type="entry name" value="Alkaline phosphatase-like"/>
    <property type="match status" value="1"/>
</dbReference>
<dbReference type="AlphaFoldDB" id="A0AA39CYM5"/>
<dbReference type="Gene3D" id="3.30.1120.10">
    <property type="match status" value="1"/>
</dbReference>
<organism evidence="6 7">
    <name type="scientific">Knufia peltigerae</name>
    <dbReference type="NCBI Taxonomy" id="1002370"/>
    <lineage>
        <taxon>Eukaryota</taxon>
        <taxon>Fungi</taxon>
        <taxon>Dikarya</taxon>
        <taxon>Ascomycota</taxon>
        <taxon>Pezizomycotina</taxon>
        <taxon>Eurotiomycetes</taxon>
        <taxon>Chaetothyriomycetidae</taxon>
        <taxon>Chaetothyriales</taxon>
        <taxon>Trichomeriaceae</taxon>
        <taxon>Knufia</taxon>
    </lineage>
</organism>
<evidence type="ECO:0000313" key="7">
    <source>
        <dbReference type="Proteomes" id="UP001172681"/>
    </source>
</evidence>
<dbReference type="EMBL" id="JAPDRN010000022">
    <property type="protein sequence ID" value="KAJ9638171.1"/>
    <property type="molecule type" value="Genomic_DNA"/>
</dbReference>
<dbReference type="InterPro" id="IPR050738">
    <property type="entry name" value="Sulfatase"/>
</dbReference>
<dbReference type="PANTHER" id="PTHR42693">
    <property type="entry name" value="ARYLSULFATASE FAMILY MEMBER"/>
    <property type="match status" value="1"/>
</dbReference>
<dbReference type="GO" id="GO:0004065">
    <property type="term" value="F:arylsulfatase activity"/>
    <property type="evidence" value="ECO:0007669"/>
    <property type="project" value="TreeGrafter"/>
</dbReference>
<evidence type="ECO:0000259" key="5">
    <source>
        <dbReference type="Pfam" id="PF00884"/>
    </source>
</evidence>
<evidence type="ECO:0000256" key="2">
    <source>
        <dbReference type="ARBA" id="ARBA00022723"/>
    </source>
</evidence>
<protein>
    <recommendedName>
        <fullName evidence="5">Sulfatase N-terminal domain-containing protein</fullName>
    </recommendedName>
</protein>
<dbReference type="PANTHER" id="PTHR42693:SF33">
    <property type="entry name" value="ARYLSULFATASE"/>
    <property type="match status" value="1"/>
</dbReference>
<evidence type="ECO:0000256" key="3">
    <source>
        <dbReference type="ARBA" id="ARBA00022801"/>
    </source>
</evidence>
<keyword evidence="7" id="KW-1185">Reference proteome</keyword>
<dbReference type="PROSITE" id="PS00149">
    <property type="entry name" value="SULFATASE_2"/>
    <property type="match status" value="1"/>
</dbReference>
<evidence type="ECO:0000256" key="4">
    <source>
        <dbReference type="ARBA" id="ARBA00022837"/>
    </source>
</evidence>
<comment type="caution">
    <text evidence="6">The sequence shown here is derived from an EMBL/GenBank/DDBJ whole genome shotgun (WGS) entry which is preliminary data.</text>
</comment>
<dbReference type="InterPro" id="IPR000917">
    <property type="entry name" value="Sulfatase_N"/>
</dbReference>
<feature type="domain" description="Sulfatase N-terminal" evidence="5">
    <location>
        <begin position="5"/>
        <end position="441"/>
    </location>
</feature>
<name>A0AA39CYM5_9EURO</name>
<reference evidence="6" key="1">
    <citation type="submission" date="2022-10" db="EMBL/GenBank/DDBJ databases">
        <title>Culturing micro-colonial fungi from biological soil crusts in the Mojave desert and describing Neophaeococcomyces mojavensis, and introducing the new genera and species Taxawa tesnikishii.</title>
        <authorList>
            <person name="Kurbessoian T."/>
            <person name="Stajich J.E."/>
        </authorList>
    </citation>
    <scope>NUCLEOTIDE SEQUENCE</scope>
    <source>
        <strain evidence="6">TK_35</strain>
    </source>
</reference>
<gene>
    <name evidence="6" type="ORF">H2204_004482</name>
</gene>
<comment type="similarity">
    <text evidence="1">Belongs to the sulfatase family.</text>
</comment>
<dbReference type="InterPro" id="IPR017850">
    <property type="entry name" value="Alkaline_phosphatase_core_sf"/>
</dbReference>
<proteinExistence type="inferred from homology"/>
<dbReference type="CDD" id="cd16025">
    <property type="entry name" value="PAS_like"/>
    <property type="match status" value="1"/>
</dbReference>
<sequence>MSKRPNFLLIVADDLGFSDVSPFGGEIKTPHLARLASEGLRFTDFHAASACSPTRSMLLSGTDHHIAGIGTMAETKAEFHKDKPGYEGFLNDAVAPLPELLNEAGYLTMMAGKWHLGSEPGRFPCDRGFEKSFALLPGAANHYAFEPQLAAGDEKPGWIKHCPSLYVEGDKNIPPAELGSSFYSTDSYVDKLLHYFDARTEDDRDRPFFAYLPFAAPHWPLQAPQENMQRYRGSYDDGPAALREKRLQKLKEFGLVGKDVVPHDVVAVGDNRLARDWASLSPEDQAYSARTMEAYAGMVDRIDEQIGRVLAHLEKTNELEDTVVLFMSDNGAEGMMLEAVPVMGDNMAAHLEKYYDNSIENIGRANSYVWYGPHWAQAGTAPSRLYKAFTSEGGIRVPLIMWAGGRVRESLMGAKHQAGDIRHDFCTVMDIAPTILDWAGVSHPGTEYRGRNIKPMRGHSWTPYLAGSVDKIHADDHVVGWELFGRRGLRKGQWKALFIPKPFGPEKWQLYNLDQDSGETKDLRASHPEKLKQLLTEYAAYVQEVGVVDDFEWGTFVTDES</sequence>
<dbReference type="GO" id="GO:0046872">
    <property type="term" value="F:metal ion binding"/>
    <property type="evidence" value="ECO:0007669"/>
    <property type="project" value="UniProtKB-KW"/>
</dbReference>
<dbReference type="Proteomes" id="UP001172681">
    <property type="component" value="Unassembled WGS sequence"/>
</dbReference>
<dbReference type="Pfam" id="PF00884">
    <property type="entry name" value="Sulfatase"/>
    <property type="match status" value="1"/>
</dbReference>
<evidence type="ECO:0000256" key="1">
    <source>
        <dbReference type="ARBA" id="ARBA00008779"/>
    </source>
</evidence>
<keyword evidence="3" id="KW-0378">Hydrolase</keyword>